<evidence type="ECO:0000313" key="1">
    <source>
        <dbReference type="EMBL" id="VEL09292.1"/>
    </source>
</evidence>
<gene>
    <name evidence="1" type="ORF">PXEA_LOCUS2732</name>
</gene>
<accession>A0A3S5CHQ0</accession>
<dbReference type="AlphaFoldDB" id="A0A3S5CHQ0"/>
<comment type="caution">
    <text evidence="1">The sequence shown here is derived from an EMBL/GenBank/DDBJ whole genome shotgun (WGS) entry which is preliminary data.</text>
</comment>
<protein>
    <submittedName>
        <fullName evidence="1">Uncharacterized protein</fullName>
    </submittedName>
</protein>
<sequence length="121" mass="13171">MGRGDASELELRIFVVSNTSNAKETESRFVQRGVFAVSLGTLEARQHIRVETAPGDEECSRATLEIAGLMEVSRSLLTQNKDGIQLPSRRDGAGGLKLAGDIKCMFLRKPVRSLARVTLAI</sequence>
<evidence type="ECO:0000313" key="2">
    <source>
        <dbReference type="Proteomes" id="UP000784294"/>
    </source>
</evidence>
<dbReference type="Proteomes" id="UP000784294">
    <property type="component" value="Unassembled WGS sequence"/>
</dbReference>
<keyword evidence="2" id="KW-1185">Reference proteome</keyword>
<reference evidence="1" key="1">
    <citation type="submission" date="2018-11" db="EMBL/GenBank/DDBJ databases">
        <authorList>
            <consortium name="Pathogen Informatics"/>
        </authorList>
    </citation>
    <scope>NUCLEOTIDE SEQUENCE</scope>
</reference>
<dbReference type="EMBL" id="CAAALY010005966">
    <property type="protein sequence ID" value="VEL09292.1"/>
    <property type="molecule type" value="Genomic_DNA"/>
</dbReference>
<name>A0A3S5CHQ0_9PLAT</name>
<organism evidence="1 2">
    <name type="scientific">Protopolystoma xenopodis</name>
    <dbReference type="NCBI Taxonomy" id="117903"/>
    <lineage>
        <taxon>Eukaryota</taxon>
        <taxon>Metazoa</taxon>
        <taxon>Spiralia</taxon>
        <taxon>Lophotrochozoa</taxon>
        <taxon>Platyhelminthes</taxon>
        <taxon>Monogenea</taxon>
        <taxon>Polyopisthocotylea</taxon>
        <taxon>Polystomatidea</taxon>
        <taxon>Polystomatidae</taxon>
        <taxon>Protopolystoma</taxon>
    </lineage>
</organism>
<proteinExistence type="predicted"/>